<dbReference type="AlphaFoldDB" id="A0A426XXJ0"/>
<evidence type="ECO:0000256" key="1">
    <source>
        <dbReference type="SAM" id="MobiDB-lite"/>
    </source>
</evidence>
<evidence type="ECO:0000313" key="2">
    <source>
        <dbReference type="EMBL" id="RRT44206.1"/>
    </source>
</evidence>
<feature type="region of interest" description="Disordered" evidence="1">
    <location>
        <begin position="118"/>
        <end position="155"/>
    </location>
</feature>
<comment type="caution">
    <text evidence="2">The sequence shown here is derived from an EMBL/GenBank/DDBJ whole genome shotgun (WGS) entry which is preliminary data.</text>
</comment>
<dbReference type="EMBL" id="AMZH03016618">
    <property type="protein sequence ID" value="RRT44206.1"/>
    <property type="molecule type" value="Genomic_DNA"/>
</dbReference>
<dbReference type="Proteomes" id="UP000287651">
    <property type="component" value="Unassembled WGS sequence"/>
</dbReference>
<sequence length="276" mass="31000">MRVRERLARVVCNFDHASAMVLHEDITEEHFPLTADLLLPSSFAGDSCYWRRSVGTFRVSRQLCSASRFDSIAYQATSGIRSLEAVPATPSSPPRTARLFRPSPASASLLGSLRNLRSSPTLDETTHPDDHRQLLKDSASDAKHGGRRSIEERVGGGLVLGKRGRRDQDLAPMLPDTTLWSGWSFPLSPSLPRSREGGSFNFGFDSVCVWHLFIGRVKKMMDIMRINPKTERKGVLHAGFLTRVDYAQEQTSHRTANGFYHLTQRVKVMRRNDMFG</sequence>
<evidence type="ECO:0000313" key="3">
    <source>
        <dbReference type="Proteomes" id="UP000287651"/>
    </source>
</evidence>
<protein>
    <submittedName>
        <fullName evidence="2">Uncharacterized protein</fullName>
    </submittedName>
</protein>
<feature type="compositionally biased region" description="Basic and acidic residues" evidence="1">
    <location>
        <begin position="124"/>
        <end position="154"/>
    </location>
</feature>
<proteinExistence type="predicted"/>
<name>A0A426XXJ0_ENSVE</name>
<gene>
    <name evidence="2" type="ORF">B296_00021302</name>
</gene>
<accession>A0A426XXJ0</accession>
<reference evidence="2 3" key="1">
    <citation type="journal article" date="2014" name="Agronomy (Basel)">
        <title>A Draft Genome Sequence for Ensete ventricosum, the Drought-Tolerant Tree Against Hunger.</title>
        <authorList>
            <person name="Harrison J."/>
            <person name="Moore K.A."/>
            <person name="Paszkiewicz K."/>
            <person name="Jones T."/>
            <person name="Grant M."/>
            <person name="Ambacheew D."/>
            <person name="Muzemil S."/>
            <person name="Studholme D.J."/>
        </authorList>
    </citation>
    <scope>NUCLEOTIDE SEQUENCE [LARGE SCALE GENOMIC DNA]</scope>
</reference>
<organism evidence="2 3">
    <name type="scientific">Ensete ventricosum</name>
    <name type="common">Abyssinian banana</name>
    <name type="synonym">Musa ensete</name>
    <dbReference type="NCBI Taxonomy" id="4639"/>
    <lineage>
        <taxon>Eukaryota</taxon>
        <taxon>Viridiplantae</taxon>
        <taxon>Streptophyta</taxon>
        <taxon>Embryophyta</taxon>
        <taxon>Tracheophyta</taxon>
        <taxon>Spermatophyta</taxon>
        <taxon>Magnoliopsida</taxon>
        <taxon>Liliopsida</taxon>
        <taxon>Zingiberales</taxon>
        <taxon>Musaceae</taxon>
        <taxon>Ensete</taxon>
    </lineage>
</organism>